<evidence type="ECO:0000313" key="6">
    <source>
        <dbReference type="EMBL" id="MCA1857552.1"/>
    </source>
</evidence>
<comment type="caution">
    <text evidence="6">The sequence shown here is derived from an EMBL/GenBank/DDBJ whole genome shotgun (WGS) entry which is preliminary data.</text>
</comment>
<evidence type="ECO:0000259" key="4">
    <source>
        <dbReference type="Pfam" id="PF04717"/>
    </source>
</evidence>
<evidence type="ECO:0000313" key="7">
    <source>
        <dbReference type="Proteomes" id="UP001198602"/>
    </source>
</evidence>
<feature type="domain" description="Gp5/Type VI secretion system Vgr C-terminal trimerisation" evidence="5">
    <location>
        <begin position="524"/>
        <end position="611"/>
    </location>
</feature>
<dbReference type="Pfam" id="PF04717">
    <property type="entry name" value="Phage_base_V"/>
    <property type="match status" value="1"/>
</dbReference>
<feature type="domain" description="Gp5/Type VI secretion system Vgr protein OB-fold" evidence="4">
    <location>
        <begin position="438"/>
        <end position="507"/>
    </location>
</feature>
<evidence type="ECO:0000256" key="2">
    <source>
        <dbReference type="ARBA" id="ARBA00005558"/>
    </source>
</evidence>
<keyword evidence="3" id="KW-0964">Secreted</keyword>
<dbReference type="PANTHER" id="PTHR32305:SF15">
    <property type="entry name" value="PROTEIN RHSA-RELATED"/>
    <property type="match status" value="1"/>
</dbReference>
<protein>
    <submittedName>
        <fullName evidence="6">Type VI secretion system tip protein VgrG</fullName>
    </submittedName>
</protein>
<dbReference type="Gene3D" id="2.40.50.230">
    <property type="entry name" value="Gp5 N-terminal domain"/>
    <property type="match status" value="1"/>
</dbReference>
<dbReference type="Pfam" id="PF05954">
    <property type="entry name" value="Phage_GPD"/>
    <property type="match status" value="1"/>
</dbReference>
<sequence length="874" mass="96463">MAPTAVPLIAEHPLAGLAVKDFAPPEPVFVPAAADPAAAPAAGGRLARFAESTRLLRFYSPLPASKTLLIESMSGMSALSEQFVFQLALMAEDAAIDLKDMMGKNVSVGIQLADGSEHFINAYVNAFGFTHADGGFAFYHAEIVPWLTYLKLRVNSRIFQDENVLGVLDKIYKGDYAGLASYEFRTSRTYPRESYIVQYQESDEHFTSRLMEKYGLFYYFEHSASGHLMVISDDSCNSGFCPPQAAHAQIAFNAGHRVQDADCVSAFAAQRVLQPTRVAMNTFDFKAPSSMQYVELPTIAQQGHVPSLEVYDGNPAYAYKSRSDGDQAARQRMEVLEWQAKVFMGASDCRGLTAGRTFKLNGHHWFDDAGGDNGFLVLSVQYHARNNYFEQGGQAVYMNTFSAIRRKIPYRPRRAHAPPRMPGPQTATVVGPKGMEIHTDKLGRIKVQFPWDRYGRHDERSSCWIRVAQPWAGQNWGTISVPRVGQEVIIDYLEGDPDRPLCTGRVYNSAQQVPYGLPAAAHMMGIKSRSTPGGGGYCEMVIHDQKGKELINIHSQKDMVTTVQNNQTTLVNGPHQTNTVTNGFHMATVKKSIDITSQTQHIHLTASTDITLGVGSSRIVMKADGTIQIHGVNVDIAGSSRIDLNRNIGLSPAGRVNLGEQKNGGVIVSPPSQQELNTAIKHQKPFDITESMHNTRALHEGKLQVLREGNMVILKGRFSVFSAAGPIAAEQLISDIDSRFKGLSYISDGLTYKTEFSFNVAKARTGSDIRVDYFELPDDRGQAQFNGQIFLDRSADLPYIRAGVGAHEFSHTVLGLPDGYHDITLKRPQGLYYVRGVPYKEQENSLMSDTSKRIPGPDLKKIILKIESDIKGKK</sequence>
<dbReference type="SUPFAM" id="SSF69255">
    <property type="entry name" value="gp5 N-terminal domain-like"/>
    <property type="match status" value="1"/>
</dbReference>
<name>A0ABS7YCX2_9BURK</name>
<dbReference type="InterPro" id="IPR054030">
    <property type="entry name" value="Gp5_Vgr_C"/>
</dbReference>
<comment type="similarity">
    <text evidence="2">Belongs to the VgrG protein family.</text>
</comment>
<dbReference type="InterPro" id="IPR050708">
    <property type="entry name" value="T6SS_VgrG/RHS"/>
</dbReference>
<dbReference type="SUPFAM" id="SSF69279">
    <property type="entry name" value="Phage tail proteins"/>
    <property type="match status" value="2"/>
</dbReference>
<dbReference type="Gene3D" id="2.30.110.50">
    <property type="match status" value="1"/>
</dbReference>
<evidence type="ECO:0000259" key="5">
    <source>
        <dbReference type="Pfam" id="PF22178"/>
    </source>
</evidence>
<dbReference type="NCBIfam" id="TIGR01646">
    <property type="entry name" value="vgr_GE"/>
    <property type="match status" value="1"/>
</dbReference>
<dbReference type="RefSeq" id="WP_225239754.1">
    <property type="nucleotide sequence ID" value="NZ_JAHYBX010000007.1"/>
</dbReference>
<dbReference type="EMBL" id="JAHYBX010000007">
    <property type="protein sequence ID" value="MCA1857552.1"/>
    <property type="molecule type" value="Genomic_DNA"/>
</dbReference>
<gene>
    <name evidence="6" type="primary">vgrG</name>
    <name evidence="6" type="ORF">LE190_16690</name>
</gene>
<dbReference type="Proteomes" id="UP001198602">
    <property type="component" value="Unassembled WGS sequence"/>
</dbReference>
<comment type="subcellular location">
    <subcellularLocation>
        <location evidence="1">Secreted</location>
    </subcellularLocation>
</comment>
<dbReference type="NCBIfam" id="TIGR03361">
    <property type="entry name" value="VI_Rhs_Vgr"/>
    <property type="match status" value="1"/>
</dbReference>
<dbReference type="InterPro" id="IPR006533">
    <property type="entry name" value="T6SS_Vgr_RhsGE"/>
</dbReference>
<dbReference type="Gene3D" id="4.10.220.110">
    <property type="match status" value="1"/>
</dbReference>
<accession>A0ABS7YCX2</accession>
<proteinExistence type="inferred from homology"/>
<organism evidence="6 7">
    <name type="scientific">Massilia hydrophila</name>
    <dbReference type="NCBI Taxonomy" id="3044279"/>
    <lineage>
        <taxon>Bacteria</taxon>
        <taxon>Pseudomonadati</taxon>
        <taxon>Pseudomonadota</taxon>
        <taxon>Betaproteobacteria</taxon>
        <taxon>Burkholderiales</taxon>
        <taxon>Oxalobacteraceae</taxon>
        <taxon>Telluria group</taxon>
        <taxon>Massilia</taxon>
    </lineage>
</organism>
<dbReference type="InterPro" id="IPR017847">
    <property type="entry name" value="T6SS_RhsGE_Vgr_subset"/>
</dbReference>
<dbReference type="PANTHER" id="PTHR32305">
    <property type="match status" value="1"/>
</dbReference>
<evidence type="ECO:0000256" key="1">
    <source>
        <dbReference type="ARBA" id="ARBA00004613"/>
    </source>
</evidence>
<dbReference type="InterPro" id="IPR006531">
    <property type="entry name" value="Gp5/Vgr_OB"/>
</dbReference>
<dbReference type="SUPFAM" id="SSF69349">
    <property type="entry name" value="Phage fibre proteins"/>
    <property type="match status" value="1"/>
</dbReference>
<reference evidence="6 7" key="1">
    <citation type="submission" date="2021-07" db="EMBL/GenBank/DDBJ databases">
        <title>Characterization of Violacein-producing bacteria and related species.</title>
        <authorList>
            <person name="Wilson H.S."/>
            <person name="De Leon M.E."/>
        </authorList>
    </citation>
    <scope>NUCLEOTIDE SEQUENCE [LARGE SCALE GENOMIC DNA]</scope>
    <source>
        <strain evidence="6 7">HSC-2F05</strain>
    </source>
</reference>
<keyword evidence="7" id="KW-1185">Reference proteome</keyword>
<evidence type="ECO:0000256" key="3">
    <source>
        <dbReference type="ARBA" id="ARBA00022525"/>
    </source>
</evidence>
<dbReference type="Pfam" id="PF22178">
    <property type="entry name" value="Gp5_trimer_C"/>
    <property type="match status" value="1"/>
</dbReference>
<dbReference type="Gene3D" id="3.55.50.10">
    <property type="entry name" value="Baseplate protein-like domains"/>
    <property type="match status" value="1"/>
</dbReference>
<dbReference type="InterPro" id="IPR037026">
    <property type="entry name" value="Vgr_OB-fold_dom_sf"/>
</dbReference>